<name>A0AAD8BI82_BIOPF</name>
<feature type="region of interest" description="Disordered" evidence="1">
    <location>
        <begin position="343"/>
        <end position="385"/>
    </location>
</feature>
<keyword evidence="3" id="KW-1185">Reference proteome</keyword>
<feature type="compositionally biased region" description="Basic and acidic residues" evidence="1">
    <location>
        <begin position="357"/>
        <end position="385"/>
    </location>
</feature>
<comment type="caution">
    <text evidence="2">The sequence shown here is derived from an EMBL/GenBank/DDBJ whole genome shotgun (WGS) entry which is preliminary data.</text>
</comment>
<evidence type="ECO:0000256" key="1">
    <source>
        <dbReference type="SAM" id="MobiDB-lite"/>
    </source>
</evidence>
<evidence type="ECO:0000313" key="3">
    <source>
        <dbReference type="Proteomes" id="UP001233172"/>
    </source>
</evidence>
<evidence type="ECO:0000313" key="2">
    <source>
        <dbReference type="EMBL" id="KAK0055079.1"/>
    </source>
</evidence>
<dbReference type="AlphaFoldDB" id="A0AAD8BI82"/>
<dbReference type="EMBL" id="JASAOG010000072">
    <property type="protein sequence ID" value="KAK0055079.1"/>
    <property type="molecule type" value="Genomic_DNA"/>
</dbReference>
<sequence length="385" mass="43297">MDTKSSSGSSTWSSPLEGWALSQKRLSSDLSYMHRPPRIAPNYGRKYKEALRLKTKLPRVLLYDNVTEQTVLDVQLSGIVSQRSKAKRELELQKKSFILRKQFKDKALKKLTKVHHGKDYEQFELEYYGYLSEGNNDVEGSYTKLPKAGSLPDIRVTNGHASKNRKTMTKRRGNVRTNSDNALLTRSFEETDDSAPVVLPPINDALLHAASYEVTNAENSLSEPKSVEPTSAHELNPTRRIGYSYDKGREGTTRIFHTMSRGNSDVTQDAIAAITNANQPEHCNEQLGIDTEQPTLTETNEPSSIHEVGDSTSAKVKTFNVSHPVLDIRFELLQKVLIRQDPPNEGFLELSPSFKRATPEKKKDCRGHEKHLDSTSDTTHDDKSS</sequence>
<proteinExistence type="predicted"/>
<reference evidence="2" key="1">
    <citation type="journal article" date="2023" name="PLoS Negl. Trop. Dis.">
        <title>A genome sequence for Biomphalaria pfeifferi, the major vector snail for the human-infecting parasite Schistosoma mansoni.</title>
        <authorList>
            <person name="Bu L."/>
            <person name="Lu L."/>
            <person name="Laidemitt M.R."/>
            <person name="Zhang S.M."/>
            <person name="Mutuku M."/>
            <person name="Mkoji G."/>
            <person name="Steinauer M."/>
            <person name="Loker E.S."/>
        </authorList>
    </citation>
    <scope>NUCLEOTIDE SEQUENCE</scope>
    <source>
        <strain evidence="2">KasaAsao</strain>
    </source>
</reference>
<accession>A0AAD8BI82</accession>
<organism evidence="2 3">
    <name type="scientific">Biomphalaria pfeifferi</name>
    <name type="common">Bloodfluke planorb</name>
    <name type="synonym">Freshwater snail</name>
    <dbReference type="NCBI Taxonomy" id="112525"/>
    <lineage>
        <taxon>Eukaryota</taxon>
        <taxon>Metazoa</taxon>
        <taxon>Spiralia</taxon>
        <taxon>Lophotrochozoa</taxon>
        <taxon>Mollusca</taxon>
        <taxon>Gastropoda</taxon>
        <taxon>Heterobranchia</taxon>
        <taxon>Euthyneura</taxon>
        <taxon>Panpulmonata</taxon>
        <taxon>Hygrophila</taxon>
        <taxon>Lymnaeoidea</taxon>
        <taxon>Planorbidae</taxon>
        <taxon>Biomphalaria</taxon>
    </lineage>
</organism>
<dbReference type="Proteomes" id="UP001233172">
    <property type="component" value="Unassembled WGS sequence"/>
</dbReference>
<reference evidence="2" key="2">
    <citation type="submission" date="2023-04" db="EMBL/GenBank/DDBJ databases">
        <authorList>
            <person name="Bu L."/>
            <person name="Lu L."/>
            <person name="Laidemitt M.R."/>
            <person name="Zhang S.M."/>
            <person name="Mutuku M."/>
            <person name="Mkoji G."/>
            <person name="Steinauer M."/>
            <person name="Loker E.S."/>
        </authorList>
    </citation>
    <scope>NUCLEOTIDE SEQUENCE</scope>
    <source>
        <strain evidence="2">KasaAsao</strain>
        <tissue evidence="2">Whole Snail</tissue>
    </source>
</reference>
<gene>
    <name evidence="2" type="ORF">Bpfe_015370</name>
</gene>
<protein>
    <submittedName>
        <fullName evidence="2">Uncharacterized protein</fullName>
    </submittedName>
</protein>